<sequence length="171" mass="19861">MLKLILPIISLLILKSWHHSIHTLMFLTITLILFYSPYNNLMPLANILTLDNMSLPLLILSFWISAMMLIASYSIKMKKKFETPFLITCLILLISLIMSFSVNNLLYFYIAFETSLIPTLFLILIWGYQPERLQASLYMMMYTITASLPLLMGIMLINSKMNSVNMFSFHM</sequence>
<feature type="transmembrane region" description="Helical" evidence="16">
    <location>
        <begin position="21"/>
        <end position="38"/>
    </location>
</feature>
<dbReference type="PANTHER" id="PTHR43507:SF20">
    <property type="entry name" value="NADH-UBIQUINONE OXIDOREDUCTASE CHAIN 4"/>
    <property type="match status" value="1"/>
</dbReference>
<organism evidence="19">
    <name type="scientific">Scoloplos cf. armiger CB-2006</name>
    <dbReference type="NCBI Taxonomy" id="375448"/>
    <lineage>
        <taxon>Eukaryota</taxon>
        <taxon>Metazoa</taxon>
        <taxon>Spiralia</taxon>
        <taxon>Lophotrochozoa</taxon>
        <taxon>Annelida</taxon>
        <taxon>Polychaeta</taxon>
        <taxon>Sedentaria</taxon>
        <taxon>Scolecida</taxon>
        <taxon>Orbiniidae</taxon>
        <taxon>Scoloplos</taxon>
    </lineage>
</organism>
<feature type="transmembrane region" description="Helical" evidence="16">
    <location>
        <begin position="53"/>
        <end position="71"/>
    </location>
</feature>
<keyword evidence="5 16" id="KW-0813">Transport</keyword>
<evidence type="ECO:0000256" key="15">
    <source>
        <dbReference type="ARBA" id="ARBA00049551"/>
    </source>
</evidence>
<evidence type="ECO:0000256" key="7">
    <source>
        <dbReference type="ARBA" id="ARBA00022692"/>
    </source>
</evidence>
<dbReference type="EMBL" id="DQ517436">
    <property type="protein sequence ID" value="ABF21352.1"/>
    <property type="molecule type" value="Genomic_DNA"/>
</dbReference>
<keyword evidence="12 16" id="KW-0830">Ubiquinone</keyword>
<evidence type="ECO:0000256" key="16">
    <source>
        <dbReference type="RuleBase" id="RU003297"/>
    </source>
</evidence>
<protein>
    <recommendedName>
        <fullName evidence="4 16">NADH-ubiquinone oxidoreductase chain 4</fullName>
        <ecNumber evidence="3 16">7.1.1.2</ecNumber>
    </recommendedName>
</protein>
<feature type="domain" description="NADH:quinone oxidoreductase/Mrp antiporter transmembrane" evidence="17">
    <location>
        <begin position="103"/>
        <end position="167"/>
    </location>
</feature>
<keyword evidence="14 16" id="KW-0472">Membrane</keyword>
<reference evidence="19" key="1">
    <citation type="journal article" date="2006" name="BMC Evol. Biol.">
        <title>Mitochondrial sequence data expose the putative cosmopolitan polychaete Scoloplos armiger (Annelida, Orbiniidae) as a species complex.</title>
        <authorList>
            <person name="Bleidorn C."/>
            <person name="Kruse I."/>
            <person name="Albrecht S."/>
            <person name="Bartolomaeus T."/>
        </authorList>
    </citation>
    <scope>NUCLEOTIDE SEQUENCE</scope>
</reference>
<evidence type="ECO:0000256" key="11">
    <source>
        <dbReference type="ARBA" id="ARBA00023027"/>
    </source>
</evidence>
<keyword evidence="11 16" id="KW-0520">NAD</keyword>
<evidence type="ECO:0000259" key="18">
    <source>
        <dbReference type="Pfam" id="PF01059"/>
    </source>
</evidence>
<dbReference type="PANTHER" id="PTHR43507">
    <property type="entry name" value="NADH-UBIQUINONE OXIDOREDUCTASE CHAIN 4"/>
    <property type="match status" value="1"/>
</dbReference>
<dbReference type="Pfam" id="PF01059">
    <property type="entry name" value="Oxidored_q5_N"/>
    <property type="match status" value="1"/>
</dbReference>
<feature type="domain" description="NADH:ubiquinone oxidoreductase chain 4 N-terminal" evidence="18">
    <location>
        <begin position="1"/>
        <end position="98"/>
    </location>
</feature>
<dbReference type="GO" id="GO:0008137">
    <property type="term" value="F:NADH dehydrogenase (ubiquinone) activity"/>
    <property type="evidence" value="ECO:0007669"/>
    <property type="project" value="UniProtKB-UniRule"/>
</dbReference>
<evidence type="ECO:0000256" key="8">
    <source>
        <dbReference type="ARBA" id="ARBA00022967"/>
    </source>
</evidence>
<keyword evidence="10 16" id="KW-1133">Transmembrane helix</keyword>
<evidence type="ECO:0000256" key="14">
    <source>
        <dbReference type="ARBA" id="ARBA00023136"/>
    </source>
</evidence>
<feature type="transmembrane region" description="Helical" evidence="16">
    <location>
        <begin position="106"/>
        <end position="128"/>
    </location>
</feature>
<keyword evidence="8" id="KW-1278">Translocase</keyword>
<dbReference type="InterPro" id="IPR000260">
    <property type="entry name" value="NADH4_N"/>
</dbReference>
<name>Q19NU6_9ANNE</name>
<evidence type="ECO:0000256" key="1">
    <source>
        <dbReference type="ARBA" id="ARBA00004225"/>
    </source>
</evidence>
<dbReference type="EC" id="7.1.1.2" evidence="3 16"/>
<dbReference type="GO" id="GO:0015990">
    <property type="term" value="P:electron transport coupled proton transport"/>
    <property type="evidence" value="ECO:0007669"/>
    <property type="project" value="TreeGrafter"/>
</dbReference>
<comment type="similarity">
    <text evidence="2 16">Belongs to the complex I subunit 4 family.</text>
</comment>
<feature type="transmembrane region" description="Helical" evidence="16">
    <location>
        <begin position="83"/>
        <end position="100"/>
    </location>
</feature>
<dbReference type="PRINTS" id="PR01437">
    <property type="entry name" value="NUOXDRDTASE4"/>
</dbReference>
<keyword evidence="13 16" id="KW-0496">Mitochondrion</keyword>
<evidence type="ECO:0000256" key="13">
    <source>
        <dbReference type="ARBA" id="ARBA00023128"/>
    </source>
</evidence>
<comment type="subcellular location">
    <subcellularLocation>
        <location evidence="1 16">Mitochondrion membrane</location>
        <topology evidence="1 16">Multi-pass membrane protein</topology>
    </subcellularLocation>
</comment>
<comment type="function">
    <text evidence="16">Core subunit of the mitochondrial membrane respiratory chain NADH dehydrogenase (Complex I) which catalyzes electron transfer from NADH through the respiratory chain, using ubiquinone as an electron acceptor. Essential for the catalytic activity and assembly of complex I.</text>
</comment>
<evidence type="ECO:0000256" key="3">
    <source>
        <dbReference type="ARBA" id="ARBA00012944"/>
    </source>
</evidence>
<evidence type="ECO:0000256" key="2">
    <source>
        <dbReference type="ARBA" id="ARBA00009025"/>
    </source>
</evidence>
<dbReference type="GO" id="GO:0042773">
    <property type="term" value="P:ATP synthesis coupled electron transport"/>
    <property type="evidence" value="ECO:0007669"/>
    <property type="project" value="InterPro"/>
</dbReference>
<comment type="catalytic activity">
    <reaction evidence="15 16">
        <text>a ubiquinone + NADH + 5 H(+)(in) = a ubiquinol + NAD(+) + 4 H(+)(out)</text>
        <dbReference type="Rhea" id="RHEA:29091"/>
        <dbReference type="Rhea" id="RHEA-COMP:9565"/>
        <dbReference type="Rhea" id="RHEA-COMP:9566"/>
        <dbReference type="ChEBI" id="CHEBI:15378"/>
        <dbReference type="ChEBI" id="CHEBI:16389"/>
        <dbReference type="ChEBI" id="CHEBI:17976"/>
        <dbReference type="ChEBI" id="CHEBI:57540"/>
        <dbReference type="ChEBI" id="CHEBI:57945"/>
        <dbReference type="EC" id="7.1.1.2"/>
    </reaction>
</comment>
<dbReference type="InterPro" id="IPR001750">
    <property type="entry name" value="ND/Mrp_TM"/>
</dbReference>
<proteinExistence type="inferred from homology"/>
<evidence type="ECO:0000256" key="4">
    <source>
        <dbReference type="ARBA" id="ARBA00021006"/>
    </source>
</evidence>
<keyword evidence="7 16" id="KW-0812">Transmembrane</keyword>
<dbReference type="InterPro" id="IPR003918">
    <property type="entry name" value="NADH_UbQ_OxRdtase"/>
</dbReference>
<evidence type="ECO:0000256" key="12">
    <source>
        <dbReference type="ARBA" id="ARBA00023075"/>
    </source>
</evidence>
<evidence type="ECO:0000256" key="5">
    <source>
        <dbReference type="ARBA" id="ARBA00022448"/>
    </source>
</evidence>
<dbReference type="GO" id="GO:0048039">
    <property type="term" value="F:ubiquinone binding"/>
    <property type="evidence" value="ECO:0007669"/>
    <property type="project" value="TreeGrafter"/>
</dbReference>
<accession>Q19NU6</accession>
<gene>
    <name evidence="19" type="primary">ND4</name>
</gene>
<dbReference type="AlphaFoldDB" id="Q19NU6"/>
<geneLocation type="mitochondrion" evidence="19"/>
<dbReference type="GO" id="GO:0031966">
    <property type="term" value="C:mitochondrial membrane"/>
    <property type="evidence" value="ECO:0007669"/>
    <property type="project" value="UniProtKB-SubCell"/>
</dbReference>
<dbReference type="Pfam" id="PF00361">
    <property type="entry name" value="Proton_antipo_M"/>
    <property type="match status" value="1"/>
</dbReference>
<evidence type="ECO:0000256" key="6">
    <source>
        <dbReference type="ARBA" id="ARBA00022660"/>
    </source>
</evidence>
<evidence type="ECO:0000313" key="19">
    <source>
        <dbReference type="EMBL" id="ABF21352.1"/>
    </source>
</evidence>
<feature type="non-terminal residue" evidence="19">
    <location>
        <position position="171"/>
    </location>
</feature>
<feature type="transmembrane region" description="Helical" evidence="16">
    <location>
        <begin position="135"/>
        <end position="157"/>
    </location>
</feature>
<evidence type="ECO:0000256" key="9">
    <source>
        <dbReference type="ARBA" id="ARBA00022982"/>
    </source>
</evidence>
<dbReference type="GO" id="GO:0003954">
    <property type="term" value="F:NADH dehydrogenase activity"/>
    <property type="evidence" value="ECO:0007669"/>
    <property type="project" value="TreeGrafter"/>
</dbReference>
<keyword evidence="6 16" id="KW-0679">Respiratory chain</keyword>
<evidence type="ECO:0000256" key="10">
    <source>
        <dbReference type="ARBA" id="ARBA00022989"/>
    </source>
</evidence>
<keyword evidence="9 16" id="KW-0249">Electron transport</keyword>
<evidence type="ECO:0000259" key="17">
    <source>
        <dbReference type="Pfam" id="PF00361"/>
    </source>
</evidence>